<feature type="transmembrane region" description="Helical" evidence="1">
    <location>
        <begin position="42"/>
        <end position="61"/>
    </location>
</feature>
<dbReference type="AlphaFoldDB" id="A0A2T4TVG0"/>
<feature type="transmembrane region" description="Helical" evidence="1">
    <location>
        <begin position="261"/>
        <end position="281"/>
    </location>
</feature>
<feature type="transmembrane region" description="Helical" evidence="1">
    <location>
        <begin position="129"/>
        <end position="152"/>
    </location>
</feature>
<organism evidence="2 3">
    <name type="scientific">Candidatus Methylomirabilis limnetica</name>
    <dbReference type="NCBI Taxonomy" id="2033718"/>
    <lineage>
        <taxon>Bacteria</taxon>
        <taxon>Candidatus Methylomirabilota</taxon>
        <taxon>Candidatus Methylomirabilia</taxon>
        <taxon>Candidatus Methylomirabilales</taxon>
        <taxon>Candidatus Methylomirabilaceae</taxon>
        <taxon>Candidatus Methylomirabilis</taxon>
    </lineage>
</organism>
<protein>
    <recommendedName>
        <fullName evidence="4">TIGR00374 family protein</fullName>
    </recommendedName>
</protein>
<comment type="caution">
    <text evidence="2">The sequence shown here is derived from an EMBL/GenBank/DDBJ whole genome shotgun (WGS) entry which is preliminary data.</text>
</comment>
<dbReference type="RefSeq" id="WP_107563808.1">
    <property type="nucleotide sequence ID" value="NZ_NVQC01000031.1"/>
</dbReference>
<dbReference type="EMBL" id="NVQC01000031">
    <property type="protein sequence ID" value="PTL35058.1"/>
    <property type="molecule type" value="Genomic_DNA"/>
</dbReference>
<proteinExistence type="predicted"/>
<gene>
    <name evidence="2" type="ORF">CLG94_11795</name>
</gene>
<dbReference type="OrthoDB" id="594003at2"/>
<evidence type="ECO:0000313" key="2">
    <source>
        <dbReference type="EMBL" id="PTL35058.1"/>
    </source>
</evidence>
<keyword evidence="1" id="KW-1133">Transmembrane helix</keyword>
<keyword evidence="3" id="KW-1185">Reference proteome</keyword>
<reference evidence="2 3" key="1">
    <citation type="submission" date="2017-09" db="EMBL/GenBank/DDBJ databases">
        <title>Bloom of a denitrifying methanotroph, Candidatus Methylomirabilis limnetica, in a deep stratified lake.</title>
        <authorList>
            <person name="Graf J.S."/>
            <person name="Marchant H.K."/>
            <person name="Tienken D."/>
            <person name="Hach P.F."/>
            <person name="Brand A."/>
            <person name="Schubert C.J."/>
            <person name="Kuypers M.M."/>
            <person name="Milucka J."/>
        </authorList>
    </citation>
    <scope>NUCLEOTIDE SEQUENCE [LARGE SCALE GENOMIC DNA]</scope>
    <source>
        <strain evidence="2 3">Zug</strain>
    </source>
</reference>
<feature type="transmembrane region" description="Helical" evidence="1">
    <location>
        <begin position="225"/>
        <end position="249"/>
    </location>
</feature>
<feature type="transmembrane region" description="Helical" evidence="1">
    <location>
        <begin position="12"/>
        <end position="30"/>
    </location>
</feature>
<keyword evidence="1" id="KW-0472">Membrane</keyword>
<feature type="transmembrane region" description="Helical" evidence="1">
    <location>
        <begin position="288"/>
        <end position="308"/>
    </location>
</feature>
<name>A0A2T4TVG0_9BACT</name>
<dbReference type="Proteomes" id="UP000241436">
    <property type="component" value="Unassembled WGS sequence"/>
</dbReference>
<reference evidence="3" key="2">
    <citation type="journal article" date="2018" name="Environ. Microbiol.">
        <title>Bloom of a denitrifying methanotroph, 'Candidatus Methylomirabilis limnetica', in a deep stratified lake.</title>
        <authorList>
            <person name="Graf J.S."/>
            <person name="Mayr M.J."/>
            <person name="Marchant H.K."/>
            <person name="Tienken D."/>
            <person name="Hach P.F."/>
            <person name="Brand A."/>
            <person name="Schubert C.J."/>
            <person name="Kuypers M.M."/>
            <person name="Milucka J."/>
        </authorList>
    </citation>
    <scope>NUCLEOTIDE SEQUENCE [LARGE SCALE GENOMIC DNA]</scope>
    <source>
        <strain evidence="3">Zug</strain>
    </source>
</reference>
<accession>A0A2T4TVG0</accession>
<sequence>MSQETNKRSSRIFHVLAPLAGVVLFSYLIYKAGARELWEGVVHFGFGIVLFLALEGVGDVMRAIATRYCFSPDSPKVPLVSLLYMRCTGAAYNFITPTSGFGGEVVKVMLLEKHVSRSEAARVVIIDKFTYGIVQFGMAFLGSAVVLFWTPLDLGLKLTFWAASAAMWGGFIGFLVVQRQGWFSGFLGRAVGVVAGRQAREWVETNLAELDGRLRSHYEKQGKDLILAMFWHALACMMGIVQAGLFLWFVFGVNDWTKASAIWFFGSWFDCIIFMVPAGLGTQELTRALIFERAIGFTFSEGVAFSMILRINQIFWTAVGLGTYALEMALSRRRLGSALVKTESDAAL</sequence>
<keyword evidence="1" id="KW-0812">Transmembrane</keyword>
<evidence type="ECO:0000256" key="1">
    <source>
        <dbReference type="SAM" id="Phobius"/>
    </source>
</evidence>
<evidence type="ECO:0008006" key="4">
    <source>
        <dbReference type="Google" id="ProtNLM"/>
    </source>
</evidence>
<feature type="transmembrane region" description="Helical" evidence="1">
    <location>
        <begin position="158"/>
        <end position="177"/>
    </location>
</feature>
<evidence type="ECO:0000313" key="3">
    <source>
        <dbReference type="Proteomes" id="UP000241436"/>
    </source>
</evidence>